<evidence type="ECO:0000313" key="3">
    <source>
        <dbReference type="Proteomes" id="UP000294239"/>
    </source>
</evidence>
<dbReference type="EMBL" id="SISF01000033">
    <property type="protein sequence ID" value="TBN09265.1"/>
    <property type="molecule type" value="Genomic_DNA"/>
</dbReference>
<dbReference type="CDD" id="cd06532">
    <property type="entry name" value="Glyco_transf_25"/>
    <property type="match status" value="1"/>
</dbReference>
<protein>
    <submittedName>
        <fullName evidence="2">Glycosyltransferase family 25 protein</fullName>
    </submittedName>
</protein>
<dbReference type="Pfam" id="PF01755">
    <property type="entry name" value="Glyco_transf_25"/>
    <property type="match status" value="1"/>
</dbReference>
<dbReference type="InterPro" id="IPR002654">
    <property type="entry name" value="Glyco_trans_25"/>
</dbReference>
<comment type="caution">
    <text evidence="2">The sequence shown here is derived from an EMBL/GenBank/DDBJ whole genome shotgun (WGS) entry which is preliminary data.</text>
</comment>
<gene>
    <name evidence="2" type="ORF">EYC79_18885</name>
</gene>
<reference evidence="2 3" key="1">
    <citation type="submission" date="2019-02" db="EMBL/GenBank/DDBJ databases">
        <title>Current taxonomic status of genus Agrobacterium and description of Agrobacterium cavarae sp. nov. isolated from maize roots.</title>
        <authorList>
            <person name="Flores-Felix J.D."/>
            <person name="Menendez E."/>
            <person name="Ramirez-Bahena M.H."/>
            <person name="Garcia-Fraile P."/>
            <person name="Velazquez E."/>
        </authorList>
    </citation>
    <scope>NUCLEOTIDE SEQUENCE [LARGE SCALE GENOMIC DNA]</scope>
    <source>
        <strain evidence="2 3">RZME10</strain>
    </source>
</reference>
<dbReference type="Proteomes" id="UP000294239">
    <property type="component" value="Unassembled WGS sequence"/>
</dbReference>
<evidence type="ECO:0000259" key="1">
    <source>
        <dbReference type="Pfam" id="PF01755"/>
    </source>
</evidence>
<evidence type="ECO:0000313" key="2">
    <source>
        <dbReference type="EMBL" id="TBN09265.1"/>
    </source>
</evidence>
<keyword evidence="3" id="KW-1185">Reference proteome</keyword>
<feature type="domain" description="Glycosyl transferase family 25" evidence="1">
    <location>
        <begin position="116"/>
        <end position="294"/>
    </location>
</feature>
<name>A0ABY1Y405_9HYPH</name>
<proteinExistence type="predicted"/>
<organism evidence="2 3">
    <name type="scientific">Agrobacterium cavarae</name>
    <dbReference type="NCBI Taxonomy" id="2528239"/>
    <lineage>
        <taxon>Bacteria</taxon>
        <taxon>Pseudomonadati</taxon>
        <taxon>Pseudomonadota</taxon>
        <taxon>Alphaproteobacteria</taxon>
        <taxon>Hyphomicrobiales</taxon>
        <taxon>Rhizobiaceae</taxon>
        <taxon>Rhizobium/Agrobacterium group</taxon>
        <taxon>Agrobacterium</taxon>
    </lineage>
</organism>
<accession>A0ABY1Y405</accession>
<sequence length="381" mass="42627">MDDVALIEQQLSQIGTILTGDAGNEGYFHFFGHRLAFIFSSRWRVEQKQARVHAAIPQVVGKINREVNADVLRVSRPDLAGDTSCAVIVEKPIESLSCEGLVGLQELEECDMNQAIPVFVINLARREDRLQRVSHHLEERGVAFTRVDACDATKVDEAVLDGVITPAGPLGALGLGDRSCTVSHTYAWEAFLQTGARFGLMLEDDVFLSGDVANALRSDDWIPSHVDVIKLEKFGSGSSKVLLGDAEIKVPGTERALHRMYSRHVGGGAYILSRRAAQIALSYRGRMRVPIDHFLFNDTVSPVFRQLKPFIVQPAMATQRHYEYNSDIAKFGKAARPKGWRLKLRKLRRGWNEISQIHRQLVVFLTKRGAIREIFWKDSAP</sequence>